<feature type="domain" description="Reverse transcriptase" evidence="1">
    <location>
        <begin position="30"/>
        <end position="105"/>
    </location>
</feature>
<dbReference type="OrthoDB" id="161383at2759"/>
<accession>A0A2P4YFQ2</accession>
<dbReference type="PANTHER" id="PTHR24559">
    <property type="entry name" value="TRANSPOSON TY3-I GAG-POL POLYPROTEIN"/>
    <property type="match status" value="1"/>
</dbReference>
<evidence type="ECO:0000313" key="2">
    <source>
        <dbReference type="EMBL" id="POM76650.1"/>
    </source>
</evidence>
<dbReference type="Gene3D" id="3.30.70.270">
    <property type="match status" value="1"/>
</dbReference>
<dbReference type="InterPro" id="IPR043128">
    <property type="entry name" value="Rev_trsase/Diguanyl_cyclase"/>
</dbReference>
<dbReference type="Proteomes" id="UP000237271">
    <property type="component" value="Unassembled WGS sequence"/>
</dbReference>
<comment type="caution">
    <text evidence="2">The sequence shown here is derived from an EMBL/GenBank/DDBJ whole genome shotgun (WGS) entry which is preliminary data.</text>
</comment>
<gene>
    <name evidence="2" type="ORF">PHPALM_6091</name>
</gene>
<dbReference type="InterPro" id="IPR043502">
    <property type="entry name" value="DNA/RNA_pol_sf"/>
</dbReference>
<dbReference type="EMBL" id="NCKW01003408">
    <property type="protein sequence ID" value="POM76650.1"/>
    <property type="molecule type" value="Genomic_DNA"/>
</dbReference>
<organism evidence="2 3">
    <name type="scientific">Phytophthora palmivora</name>
    <dbReference type="NCBI Taxonomy" id="4796"/>
    <lineage>
        <taxon>Eukaryota</taxon>
        <taxon>Sar</taxon>
        <taxon>Stramenopiles</taxon>
        <taxon>Oomycota</taxon>
        <taxon>Peronosporomycetes</taxon>
        <taxon>Peronosporales</taxon>
        <taxon>Peronosporaceae</taxon>
        <taxon>Phytophthora</taxon>
    </lineage>
</organism>
<dbReference type="Gene3D" id="3.10.10.10">
    <property type="entry name" value="HIV Type 1 Reverse Transcriptase, subunit A, domain 1"/>
    <property type="match status" value="1"/>
</dbReference>
<dbReference type="PANTHER" id="PTHR24559:SF451">
    <property type="entry name" value="REVERSE TRANSCRIPTASE"/>
    <property type="match status" value="1"/>
</dbReference>
<dbReference type="InterPro" id="IPR053134">
    <property type="entry name" value="RNA-dir_DNA_polymerase"/>
</dbReference>
<keyword evidence="3" id="KW-1185">Reference proteome</keyword>
<evidence type="ECO:0000259" key="1">
    <source>
        <dbReference type="Pfam" id="PF00078"/>
    </source>
</evidence>
<dbReference type="SUPFAM" id="SSF56672">
    <property type="entry name" value="DNA/RNA polymerases"/>
    <property type="match status" value="1"/>
</dbReference>
<protein>
    <submittedName>
        <fullName evidence="2">Retroelement pol Polyprotein</fullName>
    </submittedName>
</protein>
<evidence type="ECO:0000313" key="3">
    <source>
        <dbReference type="Proteomes" id="UP000237271"/>
    </source>
</evidence>
<sequence length="107" mass="12656">MPKRAEWLRSENQQIPLRWVFDYCYLNCCVIYTLIDLAQGYHQTRVVKSTRPYTAFRTHKETYQWCVTPTGVAGMPGTCSRLMHALFDKFEFIVVYLDDICVFSKIM</sequence>
<name>A0A2P4YFQ2_9STRA</name>
<dbReference type="Pfam" id="PF00078">
    <property type="entry name" value="RVT_1"/>
    <property type="match status" value="1"/>
</dbReference>
<dbReference type="InterPro" id="IPR000477">
    <property type="entry name" value="RT_dom"/>
</dbReference>
<dbReference type="AlphaFoldDB" id="A0A2P4YFQ2"/>
<reference evidence="2 3" key="1">
    <citation type="journal article" date="2017" name="Genome Biol. Evol.">
        <title>Phytophthora megakarya and P. palmivora, closely related causal agents of cacao black pod rot, underwent increases in genome sizes and gene numbers by different mechanisms.</title>
        <authorList>
            <person name="Ali S.S."/>
            <person name="Shao J."/>
            <person name="Lary D.J."/>
            <person name="Kronmiller B."/>
            <person name="Shen D."/>
            <person name="Strem M.D."/>
            <person name="Amoako-Attah I."/>
            <person name="Akrofi A.Y."/>
            <person name="Begoude B.A."/>
            <person name="Ten Hoopen G.M."/>
            <person name="Coulibaly K."/>
            <person name="Kebe B.I."/>
            <person name="Melnick R.L."/>
            <person name="Guiltinan M.J."/>
            <person name="Tyler B.M."/>
            <person name="Meinhardt L.W."/>
            <person name="Bailey B.A."/>
        </authorList>
    </citation>
    <scope>NUCLEOTIDE SEQUENCE [LARGE SCALE GENOMIC DNA]</scope>
    <source>
        <strain evidence="3">sbr112.9</strain>
    </source>
</reference>
<proteinExistence type="predicted"/>